<dbReference type="EMBL" id="KQ415659">
    <property type="protein sequence ID" value="KOG01129.1"/>
    <property type="molecule type" value="Genomic_DNA"/>
</dbReference>
<feature type="non-terminal residue" evidence="1">
    <location>
        <position position="1"/>
    </location>
</feature>
<dbReference type="InterPro" id="IPR053164">
    <property type="entry name" value="IS1016-like_transposase"/>
</dbReference>
<name>A0A0L8IJ65_OCTBM</name>
<dbReference type="PANTHER" id="PTHR47163:SF2">
    <property type="entry name" value="SI:DKEY-17M8.2"/>
    <property type="match status" value="1"/>
</dbReference>
<accession>A0A0L8IJ65</accession>
<dbReference type="AlphaFoldDB" id="A0A0L8IJ65"/>
<reference evidence="1" key="1">
    <citation type="submission" date="2015-07" db="EMBL/GenBank/DDBJ databases">
        <title>MeaNS - Measles Nucleotide Surveillance Program.</title>
        <authorList>
            <person name="Tran T."/>
            <person name="Druce J."/>
        </authorList>
    </citation>
    <scope>NUCLEOTIDE SEQUENCE</scope>
    <source>
        <strain evidence="1">UCB-OBI-ISO-001</strain>
        <tissue evidence="1">Gonad</tissue>
    </source>
</reference>
<organism evidence="1">
    <name type="scientific">Octopus bimaculoides</name>
    <name type="common">California two-spotted octopus</name>
    <dbReference type="NCBI Taxonomy" id="37653"/>
    <lineage>
        <taxon>Eukaryota</taxon>
        <taxon>Metazoa</taxon>
        <taxon>Spiralia</taxon>
        <taxon>Lophotrochozoa</taxon>
        <taxon>Mollusca</taxon>
        <taxon>Cephalopoda</taxon>
        <taxon>Coleoidea</taxon>
        <taxon>Octopodiformes</taxon>
        <taxon>Octopoda</taxon>
        <taxon>Incirrata</taxon>
        <taxon>Octopodidae</taxon>
        <taxon>Octopus</taxon>
    </lineage>
</organism>
<evidence type="ECO:0008006" key="2">
    <source>
        <dbReference type="Google" id="ProtNLM"/>
    </source>
</evidence>
<protein>
    <recommendedName>
        <fullName evidence="2">ISXO2-like transposase domain-containing protein</fullName>
    </recommendedName>
</protein>
<proteinExistence type="predicted"/>
<dbReference type="PANTHER" id="PTHR47163">
    <property type="entry name" value="DDE_TNP_IS1595 DOMAIN-CONTAINING PROTEIN"/>
    <property type="match status" value="1"/>
</dbReference>
<gene>
    <name evidence="1" type="ORF">OCBIM_22028271mg</name>
</gene>
<sequence length="170" mass="19499">ITWRCTVCRKTISMQKGSFFEKSQLEIWQIIAFIHLWCISVGKERDLSSEAGIAQCEITSSTTYADWNQFCHDVCVAHFLKYLPPPKKKIGGTQVIVEIDETMMQNISEHQWVFGEHSPSQNLGFLVPVKDQTAETLLPIINEFILSGSIKYSDNGKHIKVCHKRHYINI</sequence>
<evidence type="ECO:0000313" key="1">
    <source>
        <dbReference type="EMBL" id="KOG01129.1"/>
    </source>
</evidence>